<keyword evidence="1" id="KW-1133">Transmembrane helix</keyword>
<protein>
    <submittedName>
        <fullName evidence="2">DMT family transporter</fullName>
    </submittedName>
</protein>
<evidence type="ECO:0000313" key="2">
    <source>
        <dbReference type="EMBL" id="GAA5090182.1"/>
    </source>
</evidence>
<dbReference type="InterPro" id="IPR006750">
    <property type="entry name" value="YdcZ"/>
</dbReference>
<feature type="transmembrane region" description="Helical" evidence="1">
    <location>
        <begin position="95"/>
        <end position="118"/>
    </location>
</feature>
<gene>
    <name evidence="2" type="ORF">GCM10023337_14120</name>
</gene>
<feature type="transmembrane region" description="Helical" evidence="1">
    <location>
        <begin position="32"/>
        <end position="53"/>
    </location>
</feature>
<reference evidence="3" key="1">
    <citation type="journal article" date="2019" name="Int. J. Syst. Evol. Microbiol.">
        <title>The Global Catalogue of Microorganisms (GCM) 10K type strain sequencing project: providing services to taxonomists for standard genome sequencing and annotation.</title>
        <authorList>
            <consortium name="The Broad Institute Genomics Platform"/>
            <consortium name="The Broad Institute Genome Sequencing Center for Infectious Disease"/>
            <person name="Wu L."/>
            <person name="Ma J."/>
        </authorList>
    </citation>
    <scope>NUCLEOTIDE SEQUENCE [LARGE SCALE GENOMIC DNA]</scope>
    <source>
        <strain evidence="3">JCM 18423</strain>
    </source>
</reference>
<keyword evidence="1" id="KW-0812">Transmembrane</keyword>
<feature type="transmembrane region" description="Helical" evidence="1">
    <location>
        <begin position="69"/>
        <end position="89"/>
    </location>
</feature>
<dbReference type="Proteomes" id="UP001500227">
    <property type="component" value="Unassembled WGS sequence"/>
</dbReference>
<comment type="caution">
    <text evidence="2">The sequence shown here is derived from an EMBL/GenBank/DDBJ whole genome shotgun (WGS) entry which is preliminary data.</text>
</comment>
<proteinExistence type="predicted"/>
<evidence type="ECO:0000313" key="3">
    <source>
        <dbReference type="Proteomes" id="UP001500227"/>
    </source>
</evidence>
<organism evidence="2 3">
    <name type="scientific">Paenalcaligenes hermetiae</name>
    <dbReference type="NCBI Taxonomy" id="1157987"/>
    <lineage>
        <taxon>Bacteria</taxon>
        <taxon>Pseudomonadati</taxon>
        <taxon>Pseudomonadota</taxon>
        <taxon>Betaproteobacteria</taxon>
        <taxon>Burkholderiales</taxon>
        <taxon>Alcaligenaceae</taxon>
        <taxon>Paenalcaligenes</taxon>
    </lineage>
</organism>
<keyword evidence="1" id="KW-0472">Membrane</keyword>
<dbReference type="RefSeq" id="WP_345370665.1">
    <property type="nucleotide sequence ID" value="NZ_BAABKD010000009.1"/>
</dbReference>
<dbReference type="PANTHER" id="PTHR34821:SF2">
    <property type="entry name" value="INNER MEMBRANE PROTEIN YDCZ"/>
    <property type="match status" value="1"/>
</dbReference>
<accession>A0ABP9M3I4</accession>
<keyword evidence="3" id="KW-1185">Reference proteome</keyword>
<dbReference type="PANTHER" id="PTHR34821">
    <property type="entry name" value="INNER MEMBRANE PROTEIN YDCZ"/>
    <property type="match status" value="1"/>
</dbReference>
<sequence length="148" mass="16052">MWYLIMAFSAGAGMAMQAAVNSQLGKALFAQPLYAAFWSFASGTVLLFFLALAKGQLFQALGQIPAQPWWQLIGGLLGAGLVFSSVFLAPKLGVANMLFFMILGQLVFGLIIDSFGLFHMPVRVINWQKIVGVGLILSGLLIFFFAKK</sequence>
<name>A0ABP9M3I4_9BURK</name>
<evidence type="ECO:0000256" key="1">
    <source>
        <dbReference type="SAM" id="Phobius"/>
    </source>
</evidence>
<feature type="transmembrane region" description="Helical" evidence="1">
    <location>
        <begin position="130"/>
        <end position="146"/>
    </location>
</feature>
<dbReference type="Pfam" id="PF04657">
    <property type="entry name" value="DMT_YdcZ"/>
    <property type="match status" value="1"/>
</dbReference>
<dbReference type="EMBL" id="BAABKD010000009">
    <property type="protein sequence ID" value="GAA5090182.1"/>
    <property type="molecule type" value="Genomic_DNA"/>
</dbReference>